<dbReference type="EMBL" id="OX596103">
    <property type="protein sequence ID" value="CAM9871864.1"/>
    <property type="molecule type" value="Genomic_DNA"/>
</dbReference>
<protein>
    <submittedName>
        <fullName evidence="1">Uncharacterized protein</fullName>
    </submittedName>
</protein>
<sequence>MFIVLNHRCWSLLASVMCNQAVSKAQTYSALERNAQHALPILPMPGDASGTRVASPVRLSQRLTCQLRPPVAGQAGLLRVSVLFPSSFRCFNSGTPVFTPSSTPRW</sequence>
<proteinExistence type="predicted"/>
<evidence type="ECO:0000313" key="1">
    <source>
        <dbReference type="EMBL" id="CAM9871864.1"/>
    </source>
</evidence>
<name>A0AC59YQK4_RANTA</name>
<gene>
    <name evidence="1" type="ORF">MRATA1EN22A_LOCUS8665</name>
</gene>
<reference evidence="1" key="1">
    <citation type="submission" date="2023-05" db="EMBL/GenBank/DDBJ databases">
        <authorList>
            <consortium name="ELIXIR-Norway"/>
        </authorList>
    </citation>
    <scope>NUCLEOTIDE SEQUENCE</scope>
</reference>
<organism evidence="1 2">
    <name type="scientific">Rangifer tarandus platyrhynchus</name>
    <name type="common">Svalbard reindeer</name>
    <dbReference type="NCBI Taxonomy" id="3082113"/>
    <lineage>
        <taxon>Eukaryota</taxon>
        <taxon>Metazoa</taxon>
        <taxon>Chordata</taxon>
        <taxon>Craniata</taxon>
        <taxon>Vertebrata</taxon>
        <taxon>Euteleostomi</taxon>
        <taxon>Mammalia</taxon>
        <taxon>Eutheria</taxon>
        <taxon>Laurasiatheria</taxon>
        <taxon>Artiodactyla</taxon>
        <taxon>Ruminantia</taxon>
        <taxon>Pecora</taxon>
        <taxon>Cervidae</taxon>
        <taxon>Odocoileinae</taxon>
        <taxon>Rangifer</taxon>
    </lineage>
</organism>
<evidence type="ECO:0000313" key="2">
    <source>
        <dbReference type="Proteomes" id="UP001162501"/>
    </source>
</evidence>
<reference evidence="1" key="2">
    <citation type="submission" date="2025-03" db="EMBL/GenBank/DDBJ databases">
        <authorList>
            <consortium name="ELIXIR-Norway"/>
            <consortium name="Elixir Norway"/>
        </authorList>
    </citation>
    <scope>NUCLEOTIDE SEQUENCE</scope>
</reference>
<accession>A0AC59YQK4</accession>
<dbReference type="Proteomes" id="UP001162501">
    <property type="component" value="Chromosome 19"/>
</dbReference>